<dbReference type="InterPro" id="IPR039425">
    <property type="entry name" value="RNA_pol_sigma-70-like"/>
</dbReference>
<dbReference type="SUPFAM" id="SSF88659">
    <property type="entry name" value="Sigma3 and sigma4 domains of RNA polymerase sigma factors"/>
    <property type="match status" value="1"/>
</dbReference>
<evidence type="ECO:0000256" key="5">
    <source>
        <dbReference type="ARBA" id="ARBA00023163"/>
    </source>
</evidence>
<dbReference type="NCBIfam" id="TIGR02937">
    <property type="entry name" value="sigma70-ECF"/>
    <property type="match status" value="1"/>
</dbReference>
<evidence type="ECO:0000313" key="7">
    <source>
        <dbReference type="EMBL" id="MBB5330920.1"/>
    </source>
</evidence>
<organism evidence="7 8">
    <name type="scientific">Tunturiibacter gelidiferens</name>
    <dbReference type="NCBI Taxonomy" id="3069689"/>
    <lineage>
        <taxon>Bacteria</taxon>
        <taxon>Pseudomonadati</taxon>
        <taxon>Acidobacteriota</taxon>
        <taxon>Terriglobia</taxon>
        <taxon>Terriglobales</taxon>
        <taxon>Acidobacteriaceae</taxon>
        <taxon>Tunturiibacter</taxon>
    </lineage>
</organism>
<accession>A0A9X0QIF5</accession>
<dbReference type="GO" id="GO:0006352">
    <property type="term" value="P:DNA-templated transcription initiation"/>
    <property type="evidence" value="ECO:0007669"/>
    <property type="project" value="InterPro"/>
</dbReference>
<dbReference type="InterPro" id="IPR014284">
    <property type="entry name" value="RNA_pol_sigma-70_dom"/>
</dbReference>
<reference evidence="7 8" key="1">
    <citation type="submission" date="2020-08" db="EMBL/GenBank/DDBJ databases">
        <title>Genomic Encyclopedia of Type Strains, Phase IV (KMG-V): Genome sequencing to study the core and pangenomes of soil and plant-associated prokaryotes.</title>
        <authorList>
            <person name="Whitman W."/>
        </authorList>
    </citation>
    <scope>NUCLEOTIDE SEQUENCE [LARGE SCALE GENOMIC DNA]</scope>
    <source>
        <strain evidence="7 8">X5P2</strain>
    </source>
</reference>
<evidence type="ECO:0000313" key="8">
    <source>
        <dbReference type="Proteomes" id="UP000535182"/>
    </source>
</evidence>
<dbReference type="Gene3D" id="1.10.10.10">
    <property type="entry name" value="Winged helix-like DNA-binding domain superfamily/Winged helix DNA-binding domain"/>
    <property type="match status" value="1"/>
</dbReference>
<dbReference type="Proteomes" id="UP000535182">
    <property type="component" value="Unassembled WGS sequence"/>
</dbReference>
<dbReference type="InterPro" id="IPR007627">
    <property type="entry name" value="RNA_pol_sigma70_r2"/>
</dbReference>
<name>A0A9X0QIF5_9BACT</name>
<dbReference type="SUPFAM" id="SSF88946">
    <property type="entry name" value="Sigma2 domain of RNA polymerase sigma factors"/>
    <property type="match status" value="1"/>
</dbReference>
<evidence type="ECO:0000256" key="1">
    <source>
        <dbReference type="ARBA" id="ARBA00010641"/>
    </source>
</evidence>
<dbReference type="AlphaFoldDB" id="A0A9X0QIF5"/>
<protein>
    <submittedName>
        <fullName evidence="7">RNA polymerase sigma-70 factor (ECF subfamily)</fullName>
    </submittedName>
</protein>
<dbReference type="GO" id="GO:0003677">
    <property type="term" value="F:DNA binding"/>
    <property type="evidence" value="ECO:0007669"/>
    <property type="project" value="UniProtKB-KW"/>
</dbReference>
<keyword evidence="4" id="KW-0238">DNA-binding</keyword>
<dbReference type="InterPro" id="IPR036388">
    <property type="entry name" value="WH-like_DNA-bd_sf"/>
</dbReference>
<dbReference type="InterPro" id="IPR013324">
    <property type="entry name" value="RNA_pol_sigma_r3/r4-like"/>
</dbReference>
<dbReference type="PANTHER" id="PTHR43133:SF8">
    <property type="entry name" value="RNA POLYMERASE SIGMA FACTOR HI_1459-RELATED"/>
    <property type="match status" value="1"/>
</dbReference>
<comment type="similarity">
    <text evidence="1">Belongs to the sigma-70 factor family. ECF subfamily.</text>
</comment>
<evidence type="ECO:0000256" key="4">
    <source>
        <dbReference type="ARBA" id="ARBA00023125"/>
    </source>
</evidence>
<evidence type="ECO:0000256" key="2">
    <source>
        <dbReference type="ARBA" id="ARBA00023015"/>
    </source>
</evidence>
<sequence length="227" mass="25440">MNALAGPSAHAPNARVATLTVLAMHPNNEQERCGDDLAPLPTSRNMSTTVLTGLLQQREHFLRFLRRRVDSTATAEDILQSAYLRAMEQTSNLRRDESAIAWFYSTLRNSVIDYYRHRAAEDRALERWAEDLNREAGEDARTREIVCACIDDVLHTLKPTYAEILRDVDLAEGSLQAFALKAGITQSNATVRVHRARQALKKQLTLVCGTCSKHGCLDCRCVETKLS</sequence>
<feature type="domain" description="RNA polymerase sigma-70 region 2" evidence="6">
    <location>
        <begin position="61"/>
        <end position="119"/>
    </location>
</feature>
<dbReference type="Gene3D" id="1.10.1740.10">
    <property type="match status" value="1"/>
</dbReference>
<dbReference type="EMBL" id="JACHEB010000012">
    <property type="protein sequence ID" value="MBB5330920.1"/>
    <property type="molecule type" value="Genomic_DNA"/>
</dbReference>
<keyword evidence="3" id="KW-0731">Sigma factor</keyword>
<evidence type="ECO:0000259" key="6">
    <source>
        <dbReference type="Pfam" id="PF04542"/>
    </source>
</evidence>
<dbReference type="Pfam" id="PF04542">
    <property type="entry name" value="Sigma70_r2"/>
    <property type="match status" value="1"/>
</dbReference>
<gene>
    <name evidence="7" type="ORF">HDF14_004557</name>
</gene>
<dbReference type="PANTHER" id="PTHR43133">
    <property type="entry name" value="RNA POLYMERASE ECF-TYPE SIGMA FACTO"/>
    <property type="match status" value="1"/>
</dbReference>
<keyword evidence="2" id="KW-0805">Transcription regulation</keyword>
<keyword evidence="5" id="KW-0804">Transcription</keyword>
<dbReference type="RefSeq" id="WP_313899656.1">
    <property type="nucleotide sequence ID" value="NZ_JACHEB010000012.1"/>
</dbReference>
<dbReference type="GO" id="GO:0016987">
    <property type="term" value="F:sigma factor activity"/>
    <property type="evidence" value="ECO:0007669"/>
    <property type="project" value="UniProtKB-KW"/>
</dbReference>
<keyword evidence="8" id="KW-1185">Reference proteome</keyword>
<evidence type="ECO:0000256" key="3">
    <source>
        <dbReference type="ARBA" id="ARBA00023082"/>
    </source>
</evidence>
<comment type="caution">
    <text evidence="7">The sequence shown here is derived from an EMBL/GenBank/DDBJ whole genome shotgun (WGS) entry which is preliminary data.</text>
</comment>
<proteinExistence type="inferred from homology"/>
<dbReference type="InterPro" id="IPR013325">
    <property type="entry name" value="RNA_pol_sigma_r2"/>
</dbReference>